<reference evidence="4" key="1">
    <citation type="submission" date="2023-08" db="EMBL/GenBank/DDBJ databases">
        <title>Black Yeasts Isolated from many extreme environments.</title>
        <authorList>
            <person name="Coleine C."/>
            <person name="Stajich J.E."/>
            <person name="Selbmann L."/>
        </authorList>
    </citation>
    <scope>NUCLEOTIDE SEQUENCE</scope>
    <source>
        <strain evidence="4">CCFEE 5810</strain>
    </source>
</reference>
<proteinExistence type="predicted"/>
<accession>A0AAN8A4U5</accession>
<dbReference type="Gene3D" id="3.40.50.300">
    <property type="entry name" value="P-loop containing nucleotide triphosphate hydrolases"/>
    <property type="match status" value="1"/>
</dbReference>
<dbReference type="InterPro" id="IPR027417">
    <property type="entry name" value="P-loop_NTPase"/>
</dbReference>
<evidence type="ECO:0000259" key="2">
    <source>
        <dbReference type="Pfam" id="PF24883"/>
    </source>
</evidence>
<dbReference type="InterPro" id="IPR056693">
    <property type="entry name" value="DUF7791"/>
</dbReference>
<evidence type="ECO:0008006" key="6">
    <source>
        <dbReference type="Google" id="ProtNLM"/>
    </source>
</evidence>
<dbReference type="PANTHER" id="PTHR10039">
    <property type="entry name" value="AMELOGENIN"/>
    <property type="match status" value="1"/>
</dbReference>
<dbReference type="EMBL" id="JAVRQU010000003">
    <property type="protein sequence ID" value="KAK5705567.1"/>
    <property type="molecule type" value="Genomic_DNA"/>
</dbReference>
<organism evidence="4 5">
    <name type="scientific">Elasticomyces elasticus</name>
    <dbReference type="NCBI Taxonomy" id="574655"/>
    <lineage>
        <taxon>Eukaryota</taxon>
        <taxon>Fungi</taxon>
        <taxon>Dikarya</taxon>
        <taxon>Ascomycota</taxon>
        <taxon>Pezizomycotina</taxon>
        <taxon>Dothideomycetes</taxon>
        <taxon>Dothideomycetidae</taxon>
        <taxon>Mycosphaerellales</taxon>
        <taxon>Teratosphaeriaceae</taxon>
        <taxon>Elasticomyces</taxon>
    </lineage>
</organism>
<dbReference type="Pfam" id="PF25053">
    <property type="entry name" value="DUF7791"/>
    <property type="match status" value="1"/>
</dbReference>
<gene>
    <name evidence="4" type="ORF">LTR97_002686</name>
</gene>
<evidence type="ECO:0000256" key="1">
    <source>
        <dbReference type="ARBA" id="ARBA00022737"/>
    </source>
</evidence>
<evidence type="ECO:0000313" key="4">
    <source>
        <dbReference type="EMBL" id="KAK5705567.1"/>
    </source>
</evidence>
<evidence type="ECO:0000313" key="5">
    <source>
        <dbReference type="Proteomes" id="UP001310594"/>
    </source>
</evidence>
<sequence length="823" mass="92924">MLDPFSSLAIATAVCQFFDFGASVLSSAWNIYKENGGDQAIISFQNETERFKSMAARLQEVQRAHEKREADSRAAARRKMLGIQAVDPGKDDAGLADEDRKLLAILQDCEVLAIKVKNTASQIPGKDGGSVMSELRRLQERDEAMQLTLTAKLDALQVQLSSVAIGMDASTVGLADRLDEFRKETKKESGIFWIAGKAGAGKSTLMRYLYEHHFTTAGLERWSNGGTLISSRHFFWRAGTPLQKSQVGLLRSLCYDIFRNYPDLLPIVLKERWDALSGRASLDPDSTIVHTWSQLELSEILKRTCTTIFAGDGRNINFCFFIDGLDEYEGVPEDLIATLSSLSGFNNVKLCVASRPWNAFEDRFGKGSRLVLQELTFNDISLYVRDTLATDSRFLRLKARDERCTNIIREITIKAQGVFLWVVLVIKELMKGLTKDDNFITLQKRLRLLPPDLVTYFKYMFDNLDNFYSAETTQIFRVMLEAPQYVPLLAFAVLESDDPLAERLVNDLATEVPRKERQELCRRLQRHIPGRVSDLLEVRNGSVVDFLHRTVRDFLMTKEMSDLLDSRTGPEFDIDAVSCRMWLVGLRYLNDYLSNGAADPETVQLILPAFFEHARAIEDKQRRAPRELVHKMQVLLDSLHDSFARELNTDIRLFAEVSLPLLLEEDLAAEASPRSASKLSESLVPIAFSYLAHEADYRSEMHRTTSAKSFWATSYEIDPDRRGFRPEVITVLLRYGARPQQVLDCLVTVVRQFSPHTPAITKTACLSIAKQAIEAGARIKGSQIEVTRSAFGVANARWLAGLKPPEKRSALGLLVPQWLLWKS</sequence>
<feature type="domain" description="DUF7791" evidence="3">
    <location>
        <begin position="464"/>
        <end position="590"/>
    </location>
</feature>
<dbReference type="InterPro" id="IPR056884">
    <property type="entry name" value="NPHP3-like_N"/>
</dbReference>
<keyword evidence="1" id="KW-0677">Repeat</keyword>
<protein>
    <recommendedName>
        <fullName evidence="6">NACHT domain-containing protein</fullName>
    </recommendedName>
</protein>
<dbReference type="Pfam" id="PF24883">
    <property type="entry name" value="NPHP3_N"/>
    <property type="match status" value="1"/>
</dbReference>
<dbReference type="SUPFAM" id="SSF52540">
    <property type="entry name" value="P-loop containing nucleoside triphosphate hydrolases"/>
    <property type="match status" value="1"/>
</dbReference>
<name>A0AAN8A4U5_9PEZI</name>
<comment type="caution">
    <text evidence="4">The sequence shown here is derived from an EMBL/GenBank/DDBJ whole genome shotgun (WGS) entry which is preliminary data.</text>
</comment>
<dbReference type="PANTHER" id="PTHR10039:SF5">
    <property type="entry name" value="NACHT DOMAIN-CONTAINING PROTEIN"/>
    <property type="match status" value="1"/>
</dbReference>
<evidence type="ECO:0000259" key="3">
    <source>
        <dbReference type="Pfam" id="PF25053"/>
    </source>
</evidence>
<dbReference type="AlphaFoldDB" id="A0AAN8A4U5"/>
<feature type="domain" description="Nephrocystin 3-like N-terminal" evidence="2">
    <location>
        <begin position="183"/>
        <end position="355"/>
    </location>
</feature>
<dbReference type="Proteomes" id="UP001310594">
    <property type="component" value="Unassembled WGS sequence"/>
</dbReference>